<organism evidence="1 2">
    <name type="scientific">Lentinus tigrinus ALCF2SS1-6</name>
    <dbReference type="NCBI Taxonomy" id="1328759"/>
    <lineage>
        <taxon>Eukaryota</taxon>
        <taxon>Fungi</taxon>
        <taxon>Dikarya</taxon>
        <taxon>Basidiomycota</taxon>
        <taxon>Agaricomycotina</taxon>
        <taxon>Agaricomycetes</taxon>
        <taxon>Polyporales</taxon>
        <taxon>Polyporaceae</taxon>
        <taxon>Lentinus</taxon>
    </lineage>
</organism>
<name>A0A5C2SDW6_9APHY</name>
<dbReference type="EMBL" id="ML122260">
    <property type="protein sequence ID" value="RPD62003.1"/>
    <property type="molecule type" value="Genomic_DNA"/>
</dbReference>
<sequence>MTPGYAQRPSCRSVYGSVAELRSMTHQGQSWWCVANHNAAIESTRHQSSPFSDQCGGYSDMSLDDGLLAPAADILRGNKERVTFRTEGVSRRAGVTGGSYKAASLADDDIYGMISVVDSRTCDIRGGPGQDPPAIHCGDRERTLVILLEVSCMLSAGTLSGQAWPGPCFSALTGHMLILLLSPYGI</sequence>
<proteinExistence type="predicted"/>
<dbReference type="Proteomes" id="UP000313359">
    <property type="component" value="Unassembled WGS sequence"/>
</dbReference>
<reference evidence="1" key="1">
    <citation type="journal article" date="2018" name="Genome Biol. Evol.">
        <title>Genomics and development of Lentinus tigrinus, a white-rot wood-decaying mushroom with dimorphic fruiting bodies.</title>
        <authorList>
            <person name="Wu B."/>
            <person name="Xu Z."/>
            <person name="Knudson A."/>
            <person name="Carlson A."/>
            <person name="Chen N."/>
            <person name="Kovaka S."/>
            <person name="LaButti K."/>
            <person name="Lipzen A."/>
            <person name="Pennachio C."/>
            <person name="Riley R."/>
            <person name="Schakwitz W."/>
            <person name="Umezawa K."/>
            <person name="Ohm R.A."/>
            <person name="Grigoriev I.V."/>
            <person name="Nagy L.G."/>
            <person name="Gibbons J."/>
            <person name="Hibbett D."/>
        </authorList>
    </citation>
    <scope>NUCLEOTIDE SEQUENCE [LARGE SCALE GENOMIC DNA]</scope>
    <source>
        <strain evidence="1">ALCF2SS1-6</strain>
    </source>
</reference>
<dbReference type="AlphaFoldDB" id="A0A5C2SDW6"/>
<gene>
    <name evidence="1" type="ORF">L227DRAFT_573873</name>
</gene>
<evidence type="ECO:0000313" key="2">
    <source>
        <dbReference type="Proteomes" id="UP000313359"/>
    </source>
</evidence>
<accession>A0A5C2SDW6</accession>
<keyword evidence="2" id="KW-1185">Reference proteome</keyword>
<protein>
    <submittedName>
        <fullName evidence="1">Uncharacterized protein</fullName>
    </submittedName>
</protein>
<evidence type="ECO:0000313" key="1">
    <source>
        <dbReference type="EMBL" id="RPD62003.1"/>
    </source>
</evidence>